<dbReference type="AlphaFoldDB" id="A0A927JCF0"/>
<keyword evidence="2" id="KW-0456">Lyase</keyword>
<organism evidence="4 5">
    <name type="scientific">Lolliginicoccus lacisalsi</name>
    <dbReference type="NCBI Taxonomy" id="2742202"/>
    <lineage>
        <taxon>Bacteria</taxon>
        <taxon>Bacillati</taxon>
        <taxon>Actinomycetota</taxon>
        <taxon>Actinomycetes</taxon>
        <taxon>Mycobacteriales</taxon>
        <taxon>Hoyosellaceae</taxon>
        <taxon>Lolliginicoccus</taxon>
    </lineage>
</organism>
<evidence type="ECO:0000256" key="3">
    <source>
        <dbReference type="SAM" id="MobiDB-lite"/>
    </source>
</evidence>
<dbReference type="Proteomes" id="UP000642993">
    <property type="component" value="Unassembled WGS sequence"/>
</dbReference>
<dbReference type="PANTHER" id="PTHR33542:SF5">
    <property type="entry name" value="FERROCHELATASE CHE1"/>
    <property type="match status" value="1"/>
</dbReference>
<dbReference type="GO" id="GO:0046872">
    <property type="term" value="F:metal ion binding"/>
    <property type="evidence" value="ECO:0007669"/>
    <property type="project" value="UniProtKB-KW"/>
</dbReference>
<dbReference type="Gene3D" id="3.40.50.1400">
    <property type="match status" value="2"/>
</dbReference>
<dbReference type="InterPro" id="IPR002762">
    <property type="entry name" value="CbiX-like"/>
</dbReference>
<evidence type="ECO:0000313" key="4">
    <source>
        <dbReference type="EMBL" id="MBD8506654.1"/>
    </source>
</evidence>
<name>A0A927JCF0_9ACTN</name>
<feature type="region of interest" description="Disordered" evidence="3">
    <location>
        <begin position="227"/>
        <end position="255"/>
    </location>
</feature>
<keyword evidence="5" id="KW-1185">Reference proteome</keyword>
<dbReference type="Pfam" id="PF01903">
    <property type="entry name" value="CbiX"/>
    <property type="match status" value="2"/>
</dbReference>
<accession>A0A927JCF0</accession>
<keyword evidence="1" id="KW-0479">Metal-binding</keyword>
<dbReference type="GO" id="GO:0016829">
    <property type="term" value="F:lyase activity"/>
    <property type="evidence" value="ECO:0007669"/>
    <property type="project" value="UniProtKB-KW"/>
</dbReference>
<gene>
    <name evidence="4" type="ORF">HT102_09155</name>
</gene>
<dbReference type="CDD" id="cd03414">
    <property type="entry name" value="CbiX_SirB_C"/>
    <property type="match status" value="1"/>
</dbReference>
<dbReference type="SUPFAM" id="SSF53800">
    <property type="entry name" value="Chelatase"/>
    <property type="match status" value="1"/>
</dbReference>
<protein>
    <submittedName>
        <fullName evidence="4">Sirohydrochlorin chelatase</fullName>
    </submittedName>
</protein>
<dbReference type="RefSeq" id="WP_192039097.1">
    <property type="nucleotide sequence ID" value="NZ_JACYWE010000004.1"/>
</dbReference>
<reference evidence="4" key="1">
    <citation type="submission" date="2020-09" db="EMBL/GenBank/DDBJ databases">
        <title>Hoyosella lacisalsi sp. nov., a halotolerant actinobacterium isolated from soil of Lake Gudzhirganskoe.</title>
        <authorList>
            <person name="Yang Q."/>
            <person name="Guo P.Y."/>
            <person name="Liu S.W."/>
            <person name="Li F.N."/>
            <person name="Sun C.H."/>
        </authorList>
    </citation>
    <scope>NUCLEOTIDE SEQUENCE</scope>
    <source>
        <strain evidence="4">G463</strain>
    </source>
</reference>
<dbReference type="PANTHER" id="PTHR33542">
    <property type="entry name" value="SIROHYDROCHLORIN FERROCHELATASE, CHLOROPLASTIC"/>
    <property type="match status" value="1"/>
</dbReference>
<dbReference type="InterPro" id="IPR050963">
    <property type="entry name" value="Sirohydro_Cobaltochel/CbiX"/>
</dbReference>
<dbReference type="CDD" id="cd03416">
    <property type="entry name" value="CbiX_SirB_N"/>
    <property type="match status" value="1"/>
</dbReference>
<evidence type="ECO:0000256" key="2">
    <source>
        <dbReference type="ARBA" id="ARBA00023239"/>
    </source>
</evidence>
<feature type="compositionally biased region" description="Low complexity" evidence="3">
    <location>
        <begin position="237"/>
        <end position="255"/>
    </location>
</feature>
<evidence type="ECO:0000313" key="5">
    <source>
        <dbReference type="Proteomes" id="UP000642993"/>
    </source>
</evidence>
<sequence length="269" mass="27719">MTRAAAQRGPTVVLVAHGTRNPHGVEIIARIAESVAARLGHVPVAFVDVLGPSPSEVLSDLDGPAIVVPAFLASGYHVRTDVPREIAESGHRHTTVARALGPDPVLAGILEDRLRDAGWQPGDAVVLAAAGSSDSRALADVEEAARLLSARLGAVVEVGYAATAEPRVTEVVAGVRARTGARVFIASYLLAEGLFQNRLRESGADGVADPIGVHPGLVDLVCRRASEAQRPGGPGAGSSRPGASRAGLLRSAAARPGRALVGRWSVRAR</sequence>
<dbReference type="EMBL" id="JACYWE010000004">
    <property type="protein sequence ID" value="MBD8506654.1"/>
    <property type="molecule type" value="Genomic_DNA"/>
</dbReference>
<comment type="caution">
    <text evidence="4">The sequence shown here is derived from an EMBL/GenBank/DDBJ whole genome shotgun (WGS) entry which is preliminary data.</text>
</comment>
<evidence type="ECO:0000256" key="1">
    <source>
        <dbReference type="ARBA" id="ARBA00022723"/>
    </source>
</evidence>
<proteinExistence type="predicted"/>